<comment type="caution">
    <text evidence="2">The sequence shown here is derived from an EMBL/GenBank/DDBJ whole genome shotgun (WGS) entry which is preliminary data.</text>
</comment>
<name>A0A024GFX4_9STRA</name>
<keyword evidence="1" id="KW-0732">Signal</keyword>
<accession>A0A024GFX4</accession>
<sequence>MLLCTTILPLSLALRARWIRQQKNRLQIVKTKRLMAKVKCNRHDKSTNTFSEHYVCALAFHTIRLHLLGALYSPYNKSYKTKSSFPSFTSIEHTSCTHCMPYRLNYASVVNSTLCRQNLQI</sequence>
<evidence type="ECO:0000256" key="1">
    <source>
        <dbReference type="SAM" id="SignalP"/>
    </source>
</evidence>
<dbReference type="EMBL" id="CAIX01000108">
    <property type="protein sequence ID" value="CCI45781.1"/>
    <property type="molecule type" value="Genomic_DNA"/>
</dbReference>
<dbReference type="AlphaFoldDB" id="A0A024GFX4"/>
<reference evidence="2 3" key="1">
    <citation type="submission" date="2012-05" db="EMBL/GenBank/DDBJ databases">
        <title>Recombination and specialization in a pathogen metapopulation.</title>
        <authorList>
            <person name="Gardiner A."/>
            <person name="Kemen E."/>
            <person name="Schultz-Larsen T."/>
            <person name="MacLean D."/>
            <person name="Van Oosterhout C."/>
            <person name="Jones J.D.G."/>
        </authorList>
    </citation>
    <scope>NUCLEOTIDE SEQUENCE [LARGE SCALE GENOMIC DNA]</scope>
    <source>
        <strain evidence="2 3">Ac Nc2</strain>
    </source>
</reference>
<gene>
    <name evidence="2" type="ORF">BN9_066910</name>
</gene>
<evidence type="ECO:0008006" key="4">
    <source>
        <dbReference type="Google" id="ProtNLM"/>
    </source>
</evidence>
<keyword evidence="3" id="KW-1185">Reference proteome</keyword>
<feature type="chain" id="PRO_5001532453" description="Secreted protein" evidence="1">
    <location>
        <begin position="17"/>
        <end position="121"/>
    </location>
</feature>
<feature type="signal peptide" evidence="1">
    <location>
        <begin position="1"/>
        <end position="16"/>
    </location>
</feature>
<evidence type="ECO:0000313" key="2">
    <source>
        <dbReference type="EMBL" id="CCI45781.1"/>
    </source>
</evidence>
<evidence type="ECO:0000313" key="3">
    <source>
        <dbReference type="Proteomes" id="UP000053237"/>
    </source>
</evidence>
<dbReference type="Proteomes" id="UP000053237">
    <property type="component" value="Unassembled WGS sequence"/>
</dbReference>
<proteinExistence type="predicted"/>
<dbReference type="InParanoid" id="A0A024GFX4"/>
<organism evidence="2 3">
    <name type="scientific">Albugo candida</name>
    <dbReference type="NCBI Taxonomy" id="65357"/>
    <lineage>
        <taxon>Eukaryota</taxon>
        <taxon>Sar</taxon>
        <taxon>Stramenopiles</taxon>
        <taxon>Oomycota</taxon>
        <taxon>Peronosporomycetes</taxon>
        <taxon>Albuginales</taxon>
        <taxon>Albuginaceae</taxon>
        <taxon>Albugo</taxon>
    </lineage>
</organism>
<protein>
    <recommendedName>
        <fullName evidence="4">Secreted protein</fullName>
    </recommendedName>
</protein>